<proteinExistence type="predicted"/>
<reference evidence="2" key="1">
    <citation type="journal article" date="2023" name="Mol. Biol. Evol.">
        <title>Third-Generation Sequencing Reveals the Adaptive Role of the Epigenome in Three Deep-Sea Polychaetes.</title>
        <authorList>
            <person name="Perez M."/>
            <person name="Aroh O."/>
            <person name="Sun Y."/>
            <person name="Lan Y."/>
            <person name="Juniper S.K."/>
            <person name="Young C.R."/>
            <person name="Angers B."/>
            <person name="Qian P.Y."/>
        </authorList>
    </citation>
    <scope>NUCLEOTIDE SEQUENCE</scope>
    <source>
        <strain evidence="2">R07B-5</strain>
    </source>
</reference>
<protein>
    <submittedName>
        <fullName evidence="2">Uncharacterized protein</fullName>
    </submittedName>
</protein>
<dbReference type="Proteomes" id="UP001209878">
    <property type="component" value="Unassembled WGS sequence"/>
</dbReference>
<evidence type="ECO:0000313" key="3">
    <source>
        <dbReference type="Proteomes" id="UP001209878"/>
    </source>
</evidence>
<dbReference type="AlphaFoldDB" id="A0AAD9KIV8"/>
<comment type="caution">
    <text evidence="2">The sequence shown here is derived from an EMBL/GenBank/DDBJ whole genome shotgun (WGS) entry which is preliminary data.</text>
</comment>
<feature type="region of interest" description="Disordered" evidence="1">
    <location>
        <begin position="1"/>
        <end position="64"/>
    </location>
</feature>
<feature type="compositionally biased region" description="Polar residues" evidence="1">
    <location>
        <begin position="41"/>
        <end position="60"/>
    </location>
</feature>
<evidence type="ECO:0000256" key="1">
    <source>
        <dbReference type="SAM" id="MobiDB-lite"/>
    </source>
</evidence>
<accession>A0AAD9KIV8</accession>
<dbReference type="EMBL" id="JAODUO010000964">
    <property type="protein sequence ID" value="KAK2172398.1"/>
    <property type="molecule type" value="Genomic_DNA"/>
</dbReference>
<evidence type="ECO:0000313" key="2">
    <source>
        <dbReference type="EMBL" id="KAK2172398.1"/>
    </source>
</evidence>
<sequence length="658" mass="74554">MSQDQHRWGFPKFWKSAKRDNHSSGSTPRLEEKHKFHLRKSSSQSSLFQTKRNSRSTVKTITDDRSNDPEWVPFHRSVSPRLRSPDLMTEMKGRLAARSPVAEEWKMAKDQSMLGNGRTLDQQITPEKMRLLENQRMLGNYRTSSNQQSFQNGWNEACGDHWSQQNVDNRIGSPNSGEVAYRNGQQVLVSRRLFDEKNRMQQDRPRSCEHVPMSTVVQGVDGQNNSMRQWIDGSDDKPWNMHRPPATGVADGRMDTPGKLETRQHQLQANDGLHLSSGMDRREITRSHENEAISDRFKMTGRSAKTADHLDTNGAVIGHRPSQQDTMETINYTQVHHANSQDLDWSNKLALIDHYKKGEAVTGNDHGPLPTEQDDHGGSRMYPVVNQKTFADSPFQYTEKQIGNNHMEADHSSGPNWCRPDGADHPTTRQMVHVATHGDVIGDSGQGIVHGNVLTGRRVETDTHKMDIYGRRRGQLPWATQAETVDCQEFQNHGFHQRYQDRSAQVNETCQRTRPDINPTGNLMSSSQAVQFNEGMPTRTTSSYHKVTQNQDPSNNYDEQARIEDSIRVANFKQQPVPGFRQPAITSNKSHVLQNLPGYKPLETKCRSPQETCTVSTTSQDSGFEQRMQNYLADSQNQSLMSSILETSVSTPPAFLSG</sequence>
<keyword evidence="3" id="KW-1185">Reference proteome</keyword>
<organism evidence="2 3">
    <name type="scientific">Ridgeia piscesae</name>
    <name type="common">Tubeworm</name>
    <dbReference type="NCBI Taxonomy" id="27915"/>
    <lineage>
        <taxon>Eukaryota</taxon>
        <taxon>Metazoa</taxon>
        <taxon>Spiralia</taxon>
        <taxon>Lophotrochozoa</taxon>
        <taxon>Annelida</taxon>
        <taxon>Polychaeta</taxon>
        <taxon>Sedentaria</taxon>
        <taxon>Canalipalpata</taxon>
        <taxon>Sabellida</taxon>
        <taxon>Siboglinidae</taxon>
        <taxon>Ridgeia</taxon>
    </lineage>
</organism>
<gene>
    <name evidence="2" type="ORF">NP493_964g00052</name>
</gene>
<name>A0AAD9KIV8_RIDPI</name>